<dbReference type="Gene3D" id="2.30.29.30">
    <property type="entry name" value="Pleckstrin-homology domain (PH domain)/Phosphotyrosine-binding domain (PTB)"/>
    <property type="match status" value="2"/>
</dbReference>
<feature type="compositionally biased region" description="Polar residues" evidence="1">
    <location>
        <begin position="383"/>
        <end position="392"/>
    </location>
</feature>
<reference evidence="3 4" key="1">
    <citation type="submission" date="2024-09" db="EMBL/GenBank/DDBJ databases">
        <title>A chromosome-level genome assembly of Gray's grenadier anchovy, Coilia grayii.</title>
        <authorList>
            <person name="Fu Z."/>
        </authorList>
    </citation>
    <scope>NUCLEOTIDE SEQUENCE [LARGE SCALE GENOMIC DNA]</scope>
    <source>
        <strain evidence="3">G4</strain>
        <tissue evidence="3">Muscle</tissue>
    </source>
</reference>
<feature type="compositionally biased region" description="Acidic residues" evidence="1">
    <location>
        <begin position="443"/>
        <end position="453"/>
    </location>
</feature>
<proteinExistence type="predicted"/>
<keyword evidence="4" id="KW-1185">Reference proteome</keyword>
<evidence type="ECO:0000313" key="4">
    <source>
        <dbReference type="Proteomes" id="UP001591681"/>
    </source>
</evidence>
<feature type="region of interest" description="Disordered" evidence="1">
    <location>
        <begin position="255"/>
        <end position="304"/>
    </location>
</feature>
<dbReference type="InterPro" id="IPR001849">
    <property type="entry name" value="PH_domain"/>
</dbReference>
<dbReference type="InterPro" id="IPR011993">
    <property type="entry name" value="PH-like_dom_sf"/>
</dbReference>
<feature type="domain" description="IRS-type PTB" evidence="2">
    <location>
        <begin position="150"/>
        <end position="263"/>
    </location>
</feature>
<dbReference type="PANTHER" id="PTHR21258">
    <property type="entry name" value="DOCKING PROTEIN RELATED"/>
    <property type="match status" value="1"/>
</dbReference>
<evidence type="ECO:0000256" key="1">
    <source>
        <dbReference type="SAM" id="MobiDB-lite"/>
    </source>
</evidence>
<evidence type="ECO:0000259" key="2">
    <source>
        <dbReference type="PROSITE" id="PS51064"/>
    </source>
</evidence>
<feature type="region of interest" description="Disordered" evidence="1">
    <location>
        <begin position="410"/>
        <end position="491"/>
    </location>
</feature>
<dbReference type="Pfam" id="PF02174">
    <property type="entry name" value="IRS"/>
    <property type="match status" value="1"/>
</dbReference>
<feature type="region of interest" description="Disordered" evidence="1">
    <location>
        <begin position="344"/>
        <end position="392"/>
    </location>
</feature>
<dbReference type="InterPro" id="IPR002404">
    <property type="entry name" value="IRS_PTB"/>
</dbReference>
<name>A0ABD1IRN4_9TELE</name>
<dbReference type="SMART" id="SM00310">
    <property type="entry name" value="PTBI"/>
    <property type="match status" value="1"/>
</dbReference>
<evidence type="ECO:0000313" key="3">
    <source>
        <dbReference type="EMBL" id="KAL2077627.1"/>
    </source>
</evidence>
<dbReference type="SUPFAM" id="SSF50729">
    <property type="entry name" value="PH domain-like"/>
    <property type="match status" value="2"/>
</dbReference>
<feature type="compositionally biased region" description="Basic and acidic residues" evidence="1">
    <location>
        <begin position="454"/>
        <end position="484"/>
    </location>
</feature>
<dbReference type="InterPro" id="IPR050996">
    <property type="entry name" value="Docking_Protein_DOK"/>
</dbReference>
<sequence>MDVIEKEGLVLIQGIKFGKKSWKRTWMILYQPSSSGIGRIELYEVKDGLLGFSGTSRPPGLKRMEKRVIRLSDCLSISPAPEESCPTEFITFDVNTTQRMYTFATPSNEDWMQSLCELAFMKTDVTSDARKIPRGEDTSMSENELYSSWKTGQYQVKVQQTEAAMRCGLAGSYALSPSSEALSLQDLDTSEVIYCWPYRLLRRFGTVKARHDVALQEGGVTIEAGRRCESGEGHFVFLCRQGQEIYRTMEEAIAKHKQTGRHQEHRPGPPPAPEQAAHSLIPRPPSLDKQRGPTALPALPALPRRNISLPEVPVKPQQPSSQKDIHSVIDIPPAPKQKDIYSVIDIPPAPKPQPKPPRMRQNLPYGLPSLDSREKDEEERCNSVGSDSFCNTNEDSVIYSKLRGVDVGYEEATNGRDRESPYSTVARHSPSPRRAQLEKQGEREEEEEEEEEREREWEFGRERERSKERQREWSRERERSKEQEQGSQIVTTTSEISVNFKQTLANMLFKDLAKVQLQAAKPTGSADPDGTIYQNPLDM</sequence>
<organism evidence="3 4">
    <name type="scientific">Coilia grayii</name>
    <name type="common">Gray's grenadier anchovy</name>
    <dbReference type="NCBI Taxonomy" id="363190"/>
    <lineage>
        <taxon>Eukaryota</taxon>
        <taxon>Metazoa</taxon>
        <taxon>Chordata</taxon>
        <taxon>Craniata</taxon>
        <taxon>Vertebrata</taxon>
        <taxon>Euteleostomi</taxon>
        <taxon>Actinopterygii</taxon>
        <taxon>Neopterygii</taxon>
        <taxon>Teleostei</taxon>
        <taxon>Clupei</taxon>
        <taxon>Clupeiformes</taxon>
        <taxon>Clupeoidei</taxon>
        <taxon>Engraulidae</taxon>
        <taxon>Coilinae</taxon>
        <taxon>Coilia</taxon>
    </lineage>
</organism>
<dbReference type="SMART" id="SM01244">
    <property type="entry name" value="IRS"/>
    <property type="match status" value="1"/>
</dbReference>
<dbReference type="PROSITE" id="PS51064">
    <property type="entry name" value="IRS_PTB"/>
    <property type="match status" value="1"/>
</dbReference>
<protein>
    <recommendedName>
        <fullName evidence="2">IRS-type PTB domain-containing protein</fullName>
    </recommendedName>
</protein>
<dbReference type="PANTHER" id="PTHR21258:SF58">
    <property type="entry name" value="DOCKING PROTEIN 3-LIKE"/>
    <property type="match status" value="1"/>
</dbReference>
<dbReference type="Proteomes" id="UP001591681">
    <property type="component" value="Unassembled WGS sequence"/>
</dbReference>
<gene>
    <name evidence="3" type="ORF">ACEWY4_027131</name>
</gene>
<dbReference type="SMART" id="SM00233">
    <property type="entry name" value="PH"/>
    <property type="match status" value="1"/>
</dbReference>
<accession>A0ABD1IRN4</accession>
<feature type="compositionally biased region" description="Pro residues" evidence="1">
    <location>
        <begin position="347"/>
        <end position="356"/>
    </location>
</feature>
<dbReference type="AlphaFoldDB" id="A0ABD1IRN4"/>
<dbReference type="EMBL" id="JBHFQA010000024">
    <property type="protein sequence ID" value="KAL2077627.1"/>
    <property type="molecule type" value="Genomic_DNA"/>
</dbReference>
<feature type="compositionally biased region" description="Basic and acidic residues" evidence="1">
    <location>
        <begin position="371"/>
        <end position="381"/>
    </location>
</feature>
<comment type="caution">
    <text evidence="3">The sequence shown here is derived from an EMBL/GenBank/DDBJ whole genome shotgun (WGS) entry which is preliminary data.</text>
</comment>
<feature type="region of interest" description="Disordered" evidence="1">
    <location>
        <begin position="519"/>
        <end position="539"/>
    </location>
</feature>